<dbReference type="Gene3D" id="1.10.10.60">
    <property type="entry name" value="Homeodomain-like"/>
    <property type="match status" value="1"/>
</dbReference>
<dbReference type="GO" id="GO:0043565">
    <property type="term" value="F:sequence-specific DNA binding"/>
    <property type="evidence" value="ECO:0007669"/>
    <property type="project" value="InterPro"/>
</dbReference>
<name>A0A150XKK1_9BACT</name>
<protein>
    <submittedName>
        <fullName evidence="5">AraC family transcriptional regulator</fullName>
    </submittedName>
</protein>
<keyword evidence="3" id="KW-0804">Transcription</keyword>
<dbReference type="PROSITE" id="PS01124">
    <property type="entry name" value="HTH_ARAC_FAMILY_2"/>
    <property type="match status" value="1"/>
</dbReference>
<dbReference type="InterPro" id="IPR009057">
    <property type="entry name" value="Homeodomain-like_sf"/>
</dbReference>
<organism evidence="5 6">
    <name type="scientific">Roseivirga seohaensis</name>
    <dbReference type="NCBI Taxonomy" id="1914963"/>
    <lineage>
        <taxon>Bacteria</taxon>
        <taxon>Pseudomonadati</taxon>
        <taxon>Bacteroidota</taxon>
        <taxon>Cytophagia</taxon>
        <taxon>Cytophagales</taxon>
        <taxon>Roseivirgaceae</taxon>
        <taxon>Roseivirga</taxon>
    </lineage>
</organism>
<dbReference type="SUPFAM" id="SSF46689">
    <property type="entry name" value="Homeodomain-like"/>
    <property type="match status" value="1"/>
</dbReference>
<dbReference type="SMART" id="SM00342">
    <property type="entry name" value="HTH_ARAC"/>
    <property type="match status" value="1"/>
</dbReference>
<dbReference type="InterPro" id="IPR018060">
    <property type="entry name" value="HTH_AraC"/>
</dbReference>
<dbReference type="Proteomes" id="UP000075663">
    <property type="component" value="Unassembled WGS sequence"/>
</dbReference>
<sequence length="190" mass="21589">MKPLPLLHIKNMVCPRCIMAIEGVLKELNIDYNKVTLGEVSLNKEITLSQQVALNKKLQALGFELLESGKSALISRIKTLIVEQIHHKKENLQVNFSTFLSDQLHHDYSNLSRLFSSVEGITIEKFITRQKTERVKELLFYNEMNLSEIAFQMNYSSVAHLSAQFKKETGMTPSAFKKNAKPGHNALDSL</sequence>
<dbReference type="EMBL" id="LRPB01000049">
    <property type="protein sequence ID" value="KYG79267.1"/>
    <property type="molecule type" value="Genomic_DNA"/>
</dbReference>
<dbReference type="Pfam" id="PF12833">
    <property type="entry name" value="HTH_18"/>
    <property type="match status" value="1"/>
</dbReference>
<evidence type="ECO:0000259" key="4">
    <source>
        <dbReference type="PROSITE" id="PS01124"/>
    </source>
</evidence>
<dbReference type="RefSeq" id="WP_062303341.1">
    <property type="nucleotide sequence ID" value="NZ_LRPB01000049.1"/>
</dbReference>
<dbReference type="Gene3D" id="3.30.70.100">
    <property type="match status" value="1"/>
</dbReference>
<comment type="caution">
    <text evidence="5">The sequence shown here is derived from an EMBL/GenBank/DDBJ whole genome shotgun (WGS) entry which is preliminary data.</text>
</comment>
<reference evidence="5 6" key="1">
    <citation type="submission" date="2016-01" db="EMBL/GenBank/DDBJ databases">
        <title>Genome sequencing of Roseivirga seohaensis SW-152.</title>
        <authorList>
            <person name="Selvaratnam C."/>
            <person name="Thevarajoo S."/>
            <person name="Goh K.M."/>
            <person name="Ee R."/>
            <person name="Chan K.-G."/>
            <person name="Chong C.S."/>
        </authorList>
    </citation>
    <scope>NUCLEOTIDE SEQUENCE [LARGE SCALE GENOMIC DNA]</scope>
    <source>
        <strain evidence="5 6">SW-152</strain>
    </source>
</reference>
<dbReference type="PANTHER" id="PTHR43280:SF2">
    <property type="entry name" value="HTH-TYPE TRANSCRIPTIONAL REGULATOR EXSA"/>
    <property type="match status" value="1"/>
</dbReference>
<dbReference type="PANTHER" id="PTHR43280">
    <property type="entry name" value="ARAC-FAMILY TRANSCRIPTIONAL REGULATOR"/>
    <property type="match status" value="1"/>
</dbReference>
<evidence type="ECO:0000256" key="1">
    <source>
        <dbReference type="ARBA" id="ARBA00023015"/>
    </source>
</evidence>
<evidence type="ECO:0000256" key="2">
    <source>
        <dbReference type="ARBA" id="ARBA00023125"/>
    </source>
</evidence>
<accession>A0A150XKK1</accession>
<proteinExistence type="predicted"/>
<keyword evidence="1" id="KW-0805">Transcription regulation</keyword>
<gene>
    <name evidence="5" type="ORF">AWW67_12875</name>
</gene>
<evidence type="ECO:0000256" key="3">
    <source>
        <dbReference type="ARBA" id="ARBA00023163"/>
    </source>
</evidence>
<dbReference type="GO" id="GO:0003700">
    <property type="term" value="F:DNA-binding transcription factor activity"/>
    <property type="evidence" value="ECO:0007669"/>
    <property type="project" value="InterPro"/>
</dbReference>
<dbReference type="AlphaFoldDB" id="A0A150XKK1"/>
<dbReference type="STRING" id="1914963.AWW67_12875"/>
<evidence type="ECO:0000313" key="5">
    <source>
        <dbReference type="EMBL" id="KYG79267.1"/>
    </source>
</evidence>
<evidence type="ECO:0000313" key="6">
    <source>
        <dbReference type="Proteomes" id="UP000075663"/>
    </source>
</evidence>
<keyword evidence="2" id="KW-0238">DNA-binding</keyword>
<feature type="domain" description="HTH araC/xylS-type" evidence="4">
    <location>
        <begin position="75"/>
        <end position="179"/>
    </location>
</feature>